<dbReference type="RefSeq" id="XP_040692934.1">
    <property type="nucleotide sequence ID" value="XM_040837255.1"/>
</dbReference>
<name>A0A1L9RWN9_ASPWE</name>
<feature type="compositionally biased region" description="Polar residues" evidence="10">
    <location>
        <begin position="259"/>
        <end position="281"/>
    </location>
</feature>
<dbReference type="FunFam" id="3.30.160.60:FF:000504">
    <property type="entry name" value="C2H2 transcription factor swi5"/>
    <property type="match status" value="1"/>
</dbReference>
<dbReference type="STRING" id="1073089.A0A1L9RWN9"/>
<dbReference type="GeneID" id="63753103"/>
<dbReference type="OrthoDB" id="8117402at2759"/>
<dbReference type="VEuPathDB" id="FungiDB:ASPWEDRAFT_49291"/>
<keyword evidence="8" id="KW-0539">Nucleus</keyword>
<dbReference type="EMBL" id="KV878210">
    <property type="protein sequence ID" value="OJJ39258.1"/>
    <property type="molecule type" value="Genomic_DNA"/>
</dbReference>
<feature type="region of interest" description="Disordered" evidence="10">
    <location>
        <begin position="537"/>
        <end position="655"/>
    </location>
</feature>
<evidence type="ECO:0000256" key="2">
    <source>
        <dbReference type="ARBA" id="ARBA00022723"/>
    </source>
</evidence>
<dbReference type="InterPro" id="IPR050636">
    <property type="entry name" value="C2H2-ZF_domain-containing"/>
</dbReference>
<dbReference type="Gene3D" id="3.30.160.60">
    <property type="entry name" value="Classic Zinc Finger"/>
    <property type="match status" value="3"/>
</dbReference>
<keyword evidence="7" id="KW-0804">Transcription</keyword>
<dbReference type="InterPro" id="IPR013087">
    <property type="entry name" value="Znf_C2H2_type"/>
</dbReference>
<dbReference type="SUPFAM" id="SSF57667">
    <property type="entry name" value="beta-beta-alpha zinc fingers"/>
    <property type="match status" value="2"/>
</dbReference>
<keyword evidence="3" id="KW-0677">Repeat</keyword>
<evidence type="ECO:0000256" key="8">
    <source>
        <dbReference type="ARBA" id="ARBA00023242"/>
    </source>
</evidence>
<accession>A0A1L9RWN9</accession>
<dbReference type="PROSITE" id="PS50157">
    <property type="entry name" value="ZINC_FINGER_C2H2_2"/>
    <property type="match status" value="2"/>
</dbReference>
<feature type="domain" description="C2H2-type" evidence="11">
    <location>
        <begin position="446"/>
        <end position="475"/>
    </location>
</feature>
<evidence type="ECO:0000256" key="7">
    <source>
        <dbReference type="ARBA" id="ARBA00023163"/>
    </source>
</evidence>
<dbReference type="SMART" id="SM00355">
    <property type="entry name" value="ZnF_C2H2"/>
    <property type="match status" value="2"/>
</dbReference>
<evidence type="ECO:0000256" key="1">
    <source>
        <dbReference type="ARBA" id="ARBA00004123"/>
    </source>
</evidence>
<keyword evidence="4 9" id="KW-0863">Zinc-finger</keyword>
<feature type="compositionally biased region" description="Basic and acidic residues" evidence="10">
    <location>
        <begin position="549"/>
        <end position="570"/>
    </location>
</feature>
<feature type="domain" description="C2H2-type" evidence="11">
    <location>
        <begin position="476"/>
        <end position="503"/>
    </location>
</feature>
<dbReference type="Pfam" id="PF00096">
    <property type="entry name" value="zf-C2H2"/>
    <property type="match status" value="1"/>
</dbReference>
<evidence type="ECO:0000256" key="10">
    <source>
        <dbReference type="SAM" id="MobiDB-lite"/>
    </source>
</evidence>
<evidence type="ECO:0000313" key="12">
    <source>
        <dbReference type="EMBL" id="OJJ39258.1"/>
    </source>
</evidence>
<reference evidence="13" key="1">
    <citation type="journal article" date="2017" name="Genome Biol.">
        <title>Comparative genomics reveals high biological diversity and specific adaptations in the industrially and medically important fungal genus Aspergillus.</title>
        <authorList>
            <person name="de Vries R.P."/>
            <person name="Riley R."/>
            <person name="Wiebenga A."/>
            <person name="Aguilar-Osorio G."/>
            <person name="Amillis S."/>
            <person name="Uchima C.A."/>
            <person name="Anderluh G."/>
            <person name="Asadollahi M."/>
            <person name="Askin M."/>
            <person name="Barry K."/>
            <person name="Battaglia E."/>
            <person name="Bayram O."/>
            <person name="Benocci T."/>
            <person name="Braus-Stromeyer S.A."/>
            <person name="Caldana C."/>
            <person name="Canovas D."/>
            <person name="Cerqueira G.C."/>
            <person name="Chen F."/>
            <person name="Chen W."/>
            <person name="Choi C."/>
            <person name="Clum A."/>
            <person name="Dos Santos R.A."/>
            <person name="Damasio A.R."/>
            <person name="Diallinas G."/>
            <person name="Emri T."/>
            <person name="Fekete E."/>
            <person name="Flipphi M."/>
            <person name="Freyberg S."/>
            <person name="Gallo A."/>
            <person name="Gournas C."/>
            <person name="Habgood R."/>
            <person name="Hainaut M."/>
            <person name="Harispe M.L."/>
            <person name="Henrissat B."/>
            <person name="Hilden K.S."/>
            <person name="Hope R."/>
            <person name="Hossain A."/>
            <person name="Karabika E."/>
            <person name="Karaffa L."/>
            <person name="Karanyi Z."/>
            <person name="Krasevec N."/>
            <person name="Kuo A."/>
            <person name="Kusch H."/>
            <person name="LaButti K."/>
            <person name="Lagendijk E.L."/>
            <person name="Lapidus A."/>
            <person name="Levasseur A."/>
            <person name="Lindquist E."/>
            <person name="Lipzen A."/>
            <person name="Logrieco A.F."/>
            <person name="MacCabe A."/>
            <person name="Maekelae M.R."/>
            <person name="Malavazi I."/>
            <person name="Melin P."/>
            <person name="Meyer V."/>
            <person name="Mielnichuk N."/>
            <person name="Miskei M."/>
            <person name="Molnar A.P."/>
            <person name="Mule G."/>
            <person name="Ngan C.Y."/>
            <person name="Orejas M."/>
            <person name="Orosz E."/>
            <person name="Ouedraogo J.P."/>
            <person name="Overkamp K.M."/>
            <person name="Park H.-S."/>
            <person name="Perrone G."/>
            <person name="Piumi F."/>
            <person name="Punt P.J."/>
            <person name="Ram A.F."/>
            <person name="Ramon A."/>
            <person name="Rauscher S."/>
            <person name="Record E."/>
            <person name="Riano-Pachon D.M."/>
            <person name="Robert V."/>
            <person name="Roehrig J."/>
            <person name="Ruller R."/>
            <person name="Salamov A."/>
            <person name="Salih N.S."/>
            <person name="Samson R.A."/>
            <person name="Sandor E."/>
            <person name="Sanguinetti M."/>
            <person name="Schuetze T."/>
            <person name="Sepcic K."/>
            <person name="Shelest E."/>
            <person name="Sherlock G."/>
            <person name="Sophianopoulou V."/>
            <person name="Squina F.M."/>
            <person name="Sun H."/>
            <person name="Susca A."/>
            <person name="Todd R.B."/>
            <person name="Tsang A."/>
            <person name="Unkles S.E."/>
            <person name="van de Wiele N."/>
            <person name="van Rossen-Uffink D."/>
            <person name="Oliveira J.V."/>
            <person name="Vesth T.C."/>
            <person name="Visser J."/>
            <person name="Yu J.-H."/>
            <person name="Zhou M."/>
            <person name="Andersen M.R."/>
            <person name="Archer D.B."/>
            <person name="Baker S.E."/>
            <person name="Benoit I."/>
            <person name="Brakhage A.A."/>
            <person name="Braus G.H."/>
            <person name="Fischer R."/>
            <person name="Frisvad J.C."/>
            <person name="Goldman G.H."/>
            <person name="Houbraken J."/>
            <person name="Oakley B."/>
            <person name="Pocsi I."/>
            <person name="Scazzocchio C."/>
            <person name="Seiboth B."/>
            <person name="vanKuyk P.A."/>
            <person name="Wortman J."/>
            <person name="Dyer P.S."/>
            <person name="Grigoriev I.V."/>
        </authorList>
    </citation>
    <scope>NUCLEOTIDE SEQUENCE [LARGE SCALE GENOMIC DNA]</scope>
    <source>
        <strain evidence="13">DTO 134E9</strain>
    </source>
</reference>
<dbReference type="PANTHER" id="PTHR47772:SF13">
    <property type="entry name" value="GASTRULA ZINC FINGER PROTEIN XLCGF49.1-LIKE-RELATED"/>
    <property type="match status" value="1"/>
</dbReference>
<dbReference type="GO" id="GO:0005634">
    <property type="term" value="C:nucleus"/>
    <property type="evidence" value="ECO:0007669"/>
    <property type="project" value="UniProtKB-SubCell"/>
</dbReference>
<feature type="compositionally biased region" description="Basic residues" evidence="10">
    <location>
        <begin position="537"/>
        <end position="548"/>
    </location>
</feature>
<evidence type="ECO:0000256" key="6">
    <source>
        <dbReference type="ARBA" id="ARBA00023015"/>
    </source>
</evidence>
<evidence type="ECO:0000256" key="9">
    <source>
        <dbReference type="PROSITE-ProRule" id="PRU00042"/>
    </source>
</evidence>
<gene>
    <name evidence="12" type="ORF">ASPWEDRAFT_49291</name>
</gene>
<feature type="region of interest" description="Disordered" evidence="10">
    <location>
        <begin position="218"/>
        <end position="242"/>
    </location>
</feature>
<keyword evidence="2" id="KW-0479">Metal-binding</keyword>
<evidence type="ECO:0000256" key="5">
    <source>
        <dbReference type="ARBA" id="ARBA00022833"/>
    </source>
</evidence>
<dbReference type="Proteomes" id="UP000184383">
    <property type="component" value="Unassembled WGS sequence"/>
</dbReference>
<evidence type="ECO:0000313" key="13">
    <source>
        <dbReference type="Proteomes" id="UP000184383"/>
    </source>
</evidence>
<protein>
    <recommendedName>
        <fullName evidence="11">C2H2-type domain-containing protein</fullName>
    </recommendedName>
</protein>
<evidence type="ECO:0000256" key="4">
    <source>
        <dbReference type="ARBA" id="ARBA00022771"/>
    </source>
</evidence>
<feature type="region of interest" description="Disordered" evidence="10">
    <location>
        <begin position="1"/>
        <end position="20"/>
    </location>
</feature>
<feature type="compositionally biased region" description="Low complexity" evidence="10">
    <location>
        <begin position="571"/>
        <end position="586"/>
    </location>
</feature>
<sequence>MMSNPHSNFHERHRQHRRQISTPSAIEAAKAPNLPAPALKRFHAHRRGQSLDHRSLQMQPQSVQDGTFSFTNAAVHQQPQHFLREAQRQQFSRQTHPAFPQHMTPMSLMSGCQALSQEDLQALTNRNGNDTTHPNNMAFMNPAMMNVGNQNFGGHQPTSVTLNMIQQHRNANLPGNNAIDRPFLDNHIWDAYQQDNMAMPQQQTNGITAEMRRMSAQSDIGPSRAQRPHTPKQANTHYMPITPATTPFKRTMNMAKYNQDTQVSPTKEQSLSMSGSAQASYMQRAKSLQGVPGTTTTQKKIDLPSPPNTASFEIDSFDAFDCKQESSFDNLESQNVSQDLYPPSLSTSSSFYSSPELAAMQSSEDASDKAPKVPIVPATPQRAHHQRMSSETSTASATKPKLSPRVASIDNLNLDARVHASIKQTGVTIDEIAAFIHGPDPVDGKWVCLHSGCGRRFGRKENIKSHVQTHLGDRQYKCDHCEKCFVRGHDLKRHAKIHTGDKPYECLCGNVFARHDALTRHRQRGMCIGGYKGIVRKTTKRGRPKKHRPELEDRQDKASRTRQRAAEKSSSESFSGSDSARSSPPSEVFENMSIRGSSPAQDIPVFNTPNYSLPPEAFTFTPPASPGCSTGNKPSPNRTHRSLTPNSEDEILPTSLASRPLDRIVEETELPFISEPETCPYTSSAANSLSSPHTAPTLADSSNGSDLDIFINQDATTGFGKHEFPGLTDPDMASFPEYVNPASFDSGLDLFPGKTFSTGPSMNDDFFSFQFQVDEQPSDLMARDFFLE</sequence>
<keyword evidence="5" id="KW-0862">Zinc</keyword>
<feature type="region of interest" description="Disordered" evidence="10">
    <location>
        <begin position="682"/>
        <end position="704"/>
    </location>
</feature>
<keyword evidence="13" id="KW-1185">Reference proteome</keyword>
<evidence type="ECO:0000259" key="11">
    <source>
        <dbReference type="PROSITE" id="PS50157"/>
    </source>
</evidence>
<dbReference type="InterPro" id="IPR036236">
    <property type="entry name" value="Znf_C2H2_sf"/>
</dbReference>
<feature type="region of interest" description="Disordered" evidence="10">
    <location>
        <begin position="356"/>
        <end position="401"/>
    </location>
</feature>
<evidence type="ECO:0000256" key="3">
    <source>
        <dbReference type="ARBA" id="ARBA00022737"/>
    </source>
</evidence>
<organism evidence="12 13">
    <name type="scientific">Aspergillus wentii DTO 134E9</name>
    <dbReference type="NCBI Taxonomy" id="1073089"/>
    <lineage>
        <taxon>Eukaryota</taxon>
        <taxon>Fungi</taxon>
        <taxon>Dikarya</taxon>
        <taxon>Ascomycota</taxon>
        <taxon>Pezizomycotina</taxon>
        <taxon>Eurotiomycetes</taxon>
        <taxon>Eurotiomycetidae</taxon>
        <taxon>Eurotiales</taxon>
        <taxon>Aspergillaceae</taxon>
        <taxon>Aspergillus</taxon>
        <taxon>Aspergillus subgen. Cremei</taxon>
    </lineage>
</organism>
<feature type="compositionally biased region" description="Polar residues" evidence="10">
    <location>
        <begin position="627"/>
        <end position="646"/>
    </location>
</feature>
<comment type="subcellular location">
    <subcellularLocation>
        <location evidence="1">Nucleus</location>
    </subcellularLocation>
</comment>
<proteinExistence type="predicted"/>
<dbReference type="AlphaFoldDB" id="A0A1L9RWN9"/>
<dbReference type="PROSITE" id="PS00028">
    <property type="entry name" value="ZINC_FINGER_C2H2_1"/>
    <property type="match status" value="2"/>
</dbReference>
<dbReference type="FunFam" id="3.30.160.60:FF:001649">
    <property type="entry name" value="C2H2 transcription factor Swi5"/>
    <property type="match status" value="1"/>
</dbReference>
<dbReference type="PANTHER" id="PTHR47772">
    <property type="entry name" value="ZINC FINGER PROTEIN 200"/>
    <property type="match status" value="1"/>
</dbReference>
<keyword evidence="6" id="KW-0805">Transcription regulation</keyword>
<feature type="region of interest" description="Disordered" evidence="10">
    <location>
        <begin position="259"/>
        <end position="312"/>
    </location>
</feature>
<dbReference type="GO" id="GO:0008270">
    <property type="term" value="F:zinc ion binding"/>
    <property type="evidence" value="ECO:0007669"/>
    <property type="project" value="UniProtKB-KW"/>
</dbReference>